<protein>
    <recommendedName>
        <fullName evidence="5">FecR N-terminal domain-containing protein</fullName>
    </recommendedName>
</protein>
<dbReference type="InterPro" id="IPR012373">
    <property type="entry name" value="Ferrdict_sens_TM"/>
</dbReference>
<organism evidence="3 4">
    <name type="scientific">Sphingomonas sanguinis</name>
    <dbReference type="NCBI Taxonomy" id="33051"/>
    <lineage>
        <taxon>Bacteria</taxon>
        <taxon>Pseudomonadati</taxon>
        <taxon>Pseudomonadota</taxon>
        <taxon>Alphaproteobacteria</taxon>
        <taxon>Sphingomonadales</taxon>
        <taxon>Sphingomonadaceae</taxon>
        <taxon>Sphingomonas</taxon>
    </lineage>
</organism>
<proteinExistence type="predicted"/>
<dbReference type="GO" id="GO:0016989">
    <property type="term" value="F:sigma factor antagonist activity"/>
    <property type="evidence" value="ECO:0007669"/>
    <property type="project" value="TreeGrafter"/>
</dbReference>
<gene>
    <name evidence="3" type="ORF">NS319_08640</name>
</gene>
<dbReference type="InterPro" id="IPR032623">
    <property type="entry name" value="FecR_N"/>
</dbReference>
<evidence type="ECO:0000313" key="4">
    <source>
        <dbReference type="Proteomes" id="UP000072867"/>
    </source>
</evidence>
<dbReference type="PROSITE" id="PS51318">
    <property type="entry name" value="TAT"/>
    <property type="match status" value="1"/>
</dbReference>
<dbReference type="Gene3D" id="3.55.50.30">
    <property type="match status" value="1"/>
</dbReference>
<name>A0A147HYJ9_9SPHN</name>
<dbReference type="Proteomes" id="UP000072867">
    <property type="component" value="Unassembled WGS sequence"/>
</dbReference>
<dbReference type="PANTHER" id="PTHR30273">
    <property type="entry name" value="PERIPLASMIC SIGNAL SENSOR AND SIGMA FACTOR ACTIVATOR FECR-RELATED"/>
    <property type="match status" value="1"/>
</dbReference>
<dbReference type="PATRIC" id="fig|33051.3.peg.2865"/>
<evidence type="ECO:0008006" key="5">
    <source>
        <dbReference type="Google" id="ProtNLM"/>
    </source>
</evidence>
<dbReference type="STRING" id="33051.SB4_04775"/>
<dbReference type="Pfam" id="PF04773">
    <property type="entry name" value="FecR"/>
    <property type="match status" value="1"/>
</dbReference>
<comment type="caution">
    <text evidence="3">The sequence shown here is derived from an EMBL/GenBank/DDBJ whole genome shotgun (WGS) entry which is preliminary data.</text>
</comment>
<sequence>MSSHCPDQPRDADLTDEAAAWLAALDAGSADLAAFEAWRDTDVRHAVAFAEVASAWRDLDRLRVARGDVQHQPETVMPAGPDRSDRRHMLRAAASVAAVMVVGGGWAYRASARDKAVTQVGERATVAAAPGLSLKLNTDSCVYWKDGAPDRLWLERGEVAIQLGSPHRLELIAPDGRFELAPGLYNARLRPTGCELAVLQGQIFDGAQKQLERGEVAVATAGQWTVHSRDGSDMARVTAWQRDTLVLNGESLDYALAEMNRYLTNKIVIGDPALSRLRIGGTFATTNPQEFLQALHSSFGVQAISGANGGIVLSRT</sequence>
<dbReference type="InterPro" id="IPR006860">
    <property type="entry name" value="FecR"/>
</dbReference>
<evidence type="ECO:0000259" key="2">
    <source>
        <dbReference type="Pfam" id="PF16220"/>
    </source>
</evidence>
<dbReference type="EMBL" id="LDTD01000057">
    <property type="protein sequence ID" value="KTT70063.1"/>
    <property type="molecule type" value="Genomic_DNA"/>
</dbReference>
<dbReference type="AlphaFoldDB" id="A0A147HYJ9"/>
<evidence type="ECO:0000259" key="1">
    <source>
        <dbReference type="Pfam" id="PF04773"/>
    </source>
</evidence>
<dbReference type="RefSeq" id="WP_058733265.1">
    <property type="nucleotide sequence ID" value="NZ_LDTD01000057.1"/>
</dbReference>
<dbReference type="Pfam" id="PF16220">
    <property type="entry name" value="DUF4880"/>
    <property type="match status" value="1"/>
</dbReference>
<dbReference type="PANTHER" id="PTHR30273:SF2">
    <property type="entry name" value="PROTEIN FECR"/>
    <property type="match status" value="1"/>
</dbReference>
<dbReference type="InterPro" id="IPR006311">
    <property type="entry name" value="TAT_signal"/>
</dbReference>
<dbReference type="PIRSF" id="PIRSF018266">
    <property type="entry name" value="FecR"/>
    <property type="match status" value="1"/>
</dbReference>
<feature type="domain" description="FecR protein" evidence="1">
    <location>
        <begin position="115"/>
        <end position="203"/>
    </location>
</feature>
<reference evidence="3 4" key="1">
    <citation type="journal article" date="2016" name="Front. Microbiol.">
        <title>Genomic Resource of Rice Seed Associated Bacteria.</title>
        <authorList>
            <person name="Midha S."/>
            <person name="Bansal K."/>
            <person name="Sharma S."/>
            <person name="Kumar N."/>
            <person name="Patil P.P."/>
            <person name="Chaudhry V."/>
            <person name="Patil P.B."/>
        </authorList>
    </citation>
    <scope>NUCLEOTIDE SEQUENCE [LARGE SCALE GENOMIC DNA]</scope>
    <source>
        <strain evidence="3 4">NS319</strain>
    </source>
</reference>
<evidence type="ECO:0000313" key="3">
    <source>
        <dbReference type="EMBL" id="KTT70063.1"/>
    </source>
</evidence>
<feature type="domain" description="FecR N-terminal" evidence="2">
    <location>
        <begin position="16"/>
        <end position="53"/>
    </location>
</feature>
<accession>A0A147HYJ9</accession>